<sequence length="119" mass="13964">MSNDAPRALIREFQLSQSDNCIGNWPNKNAIRQQILRTRNVNAKGNPKCLEDVDIPEDLRLTYKNSKFFYGDSGKNDKNRIIFFTTEQNLKLLSSYHDWYCDGTLIFHQLCLNKFILFI</sequence>
<dbReference type="AlphaFoldDB" id="A0A3M7QS10"/>
<organism evidence="1 2">
    <name type="scientific">Brachionus plicatilis</name>
    <name type="common">Marine rotifer</name>
    <name type="synonym">Brachionus muelleri</name>
    <dbReference type="NCBI Taxonomy" id="10195"/>
    <lineage>
        <taxon>Eukaryota</taxon>
        <taxon>Metazoa</taxon>
        <taxon>Spiralia</taxon>
        <taxon>Gnathifera</taxon>
        <taxon>Rotifera</taxon>
        <taxon>Eurotatoria</taxon>
        <taxon>Monogononta</taxon>
        <taxon>Pseudotrocha</taxon>
        <taxon>Ploima</taxon>
        <taxon>Brachionidae</taxon>
        <taxon>Brachionus</taxon>
    </lineage>
</organism>
<dbReference type="EMBL" id="REGN01005243">
    <property type="protein sequence ID" value="RNA14186.1"/>
    <property type="molecule type" value="Genomic_DNA"/>
</dbReference>
<protein>
    <submittedName>
        <fullName evidence="1">Uncharacterized protein</fullName>
    </submittedName>
</protein>
<comment type="caution">
    <text evidence="1">The sequence shown here is derived from an EMBL/GenBank/DDBJ whole genome shotgun (WGS) entry which is preliminary data.</text>
</comment>
<reference evidence="1 2" key="1">
    <citation type="journal article" date="2018" name="Sci. Rep.">
        <title>Genomic signatures of local adaptation to the degree of environmental predictability in rotifers.</title>
        <authorList>
            <person name="Franch-Gras L."/>
            <person name="Hahn C."/>
            <person name="Garcia-Roger E.M."/>
            <person name="Carmona M.J."/>
            <person name="Serra M."/>
            <person name="Gomez A."/>
        </authorList>
    </citation>
    <scope>NUCLEOTIDE SEQUENCE [LARGE SCALE GENOMIC DNA]</scope>
    <source>
        <strain evidence="1">HYR1</strain>
    </source>
</reference>
<evidence type="ECO:0000313" key="1">
    <source>
        <dbReference type="EMBL" id="RNA14186.1"/>
    </source>
</evidence>
<gene>
    <name evidence="1" type="ORF">BpHYR1_032868</name>
</gene>
<dbReference type="OrthoDB" id="10029846at2759"/>
<name>A0A3M7QS10_BRAPC</name>
<evidence type="ECO:0000313" key="2">
    <source>
        <dbReference type="Proteomes" id="UP000276133"/>
    </source>
</evidence>
<accession>A0A3M7QS10</accession>
<dbReference type="Proteomes" id="UP000276133">
    <property type="component" value="Unassembled WGS sequence"/>
</dbReference>
<proteinExistence type="predicted"/>
<dbReference type="STRING" id="10195.A0A3M7QS10"/>
<keyword evidence="2" id="KW-1185">Reference proteome</keyword>